<accession>A0A1G8M0S8</accession>
<reference evidence="2 3" key="1">
    <citation type="submission" date="2016-10" db="EMBL/GenBank/DDBJ databases">
        <authorList>
            <person name="de Groot N.N."/>
        </authorList>
    </citation>
    <scope>NUCLEOTIDE SEQUENCE [LARGE SCALE GENOMIC DNA]</scope>
    <source>
        <strain evidence="2 3">NLAE-zl-C57</strain>
    </source>
</reference>
<dbReference type="Pfam" id="PF17291">
    <property type="entry name" value="M60-like_N"/>
    <property type="match status" value="1"/>
</dbReference>
<dbReference type="InterPro" id="IPR031161">
    <property type="entry name" value="Peptidase_M60_dom"/>
</dbReference>
<evidence type="ECO:0000313" key="2">
    <source>
        <dbReference type="EMBL" id="SDI61538.1"/>
    </source>
</evidence>
<dbReference type="PROSITE" id="PS51257">
    <property type="entry name" value="PROKAR_LIPOPROTEIN"/>
    <property type="match status" value="1"/>
</dbReference>
<organism evidence="2 3">
    <name type="scientific">Bacteroides ovatus</name>
    <dbReference type="NCBI Taxonomy" id="28116"/>
    <lineage>
        <taxon>Bacteria</taxon>
        <taxon>Pseudomonadati</taxon>
        <taxon>Bacteroidota</taxon>
        <taxon>Bacteroidia</taxon>
        <taxon>Bacteroidales</taxon>
        <taxon>Bacteroidaceae</taxon>
        <taxon>Bacteroides</taxon>
    </lineage>
</organism>
<evidence type="ECO:0000313" key="3">
    <source>
        <dbReference type="Proteomes" id="UP000181870"/>
    </source>
</evidence>
<name>A0A1G8M0S8_BACOV</name>
<dbReference type="Gene3D" id="3.40.390.80">
    <property type="entry name" value="Peptidase M60, enhancin-like domain 2"/>
    <property type="match status" value="1"/>
</dbReference>
<dbReference type="EMBL" id="FNDO01000059">
    <property type="protein sequence ID" value="SDI61538.1"/>
    <property type="molecule type" value="Genomic_DNA"/>
</dbReference>
<dbReference type="InterPro" id="IPR035423">
    <property type="entry name" value="M60-like_N"/>
</dbReference>
<dbReference type="PROSITE" id="PS51723">
    <property type="entry name" value="PEPTIDASE_M60"/>
    <property type="match status" value="1"/>
</dbReference>
<protein>
    <submittedName>
        <fullName evidence="2">Peptidase M60, enhancin and enhancin-like</fullName>
    </submittedName>
</protein>
<gene>
    <name evidence="2" type="ORF">SAMN05192582_105913</name>
</gene>
<dbReference type="RefSeq" id="WP_074638538.1">
    <property type="nucleotide sequence ID" value="NZ_FNDO01000059.1"/>
</dbReference>
<dbReference type="AlphaFoldDB" id="A0A1G8M0S8"/>
<dbReference type="PANTHER" id="PTHR15730:SF5">
    <property type="entry name" value="SI:CH211-210B2.2-RELATED"/>
    <property type="match status" value="1"/>
</dbReference>
<dbReference type="InterPro" id="IPR051244">
    <property type="entry name" value="TCAF"/>
</dbReference>
<sequence length="809" mass="93510">MKNKLVYFLFATWMVWGGTACEDKTFDEFVSGTGDYTSETGGDYYEGEGIDVSHYDKARTFPGLVDTLTERRLDEATLAIDMSLPAVDKSKVGLAYTPLAVYSTGLYAGAGEKVTIVLDEDVKGLTVQIGIHNTDLSSLTDTYLGRDPKIVTSMPLFQGSNEIRNPYGGYIWIKRNGDAIQRNVSLKVQGVYAAPDFVSGETGSKKDEWMNAIRETTVPWVELRGKNIVFSVPASYMKLKIQMLGDAFPTQLQQALDMWDDWVKCYLEFYGLDGASESFPMSGFPVREVMDTHLSTERYSYYGNTNVNLLSTEELINVITDPEEIKKTTLNTGHVVGWLQASMLKQTYFPSKYPNNFKEMFALLPNYYFLYKNNWWGQSDQIEIPSFYDGDKVIKRNTYVLKSSAFDHLVSWAAADSCKIYSDEAGRPVKEDYGSEQSWPSTLFICSSILQYKQEAEQKDGWKYFAYLNRFLLEDSQKSIGQMNLQDAMLKCLTDYFERDFSQLFDRVGIEVSDIRRQEALDKPYVEKCIWMFNPLKRNEPVADFDGKVFQTKAGTGYTPNRHLRTEWEAVAYSKDWKHNNYNWKDKKTPYALFDGDRGTMWESYYDRYETYTENGHTYQAFYGDKIYYKAQTPELPYSIVIQPGETSLPVLDGIYMAAGYRLSNSVYSSDVKTATGKDWGQYSFRPQRIRVHVTHDPLEYHYQDSTFVSVENINWTLVYDSDNEKALSPDKKQFWPDRYNMFYVEFDKRYTNVTGIRLEIPEVSHEEPDRPDFLTEDKFPGRPLAPNKNLERIHMFGEFGTYYYKEDR</sequence>
<dbReference type="SMART" id="SM01276">
    <property type="entry name" value="M60-like"/>
    <property type="match status" value="1"/>
</dbReference>
<evidence type="ECO:0000259" key="1">
    <source>
        <dbReference type="PROSITE" id="PS51723"/>
    </source>
</evidence>
<dbReference type="Pfam" id="PF13402">
    <property type="entry name" value="Peptidase_M60"/>
    <property type="match status" value="1"/>
</dbReference>
<dbReference type="Gene3D" id="2.60.120.1250">
    <property type="entry name" value="Peptidase M60, enhancin-like domain 1"/>
    <property type="match status" value="1"/>
</dbReference>
<dbReference type="PANTHER" id="PTHR15730">
    <property type="entry name" value="EXPERIMENTAL AUTOIMMUNE PROSTATITIS ANTIGEN 2-RELATED"/>
    <property type="match status" value="1"/>
</dbReference>
<feature type="domain" description="Peptidase M60" evidence="1">
    <location>
        <begin position="99"/>
        <end position="417"/>
    </location>
</feature>
<dbReference type="Proteomes" id="UP000181870">
    <property type="component" value="Unassembled WGS sequence"/>
</dbReference>
<proteinExistence type="predicted"/>